<dbReference type="Pfam" id="PF13505">
    <property type="entry name" value="OMP_b-brl"/>
    <property type="match status" value="1"/>
</dbReference>
<protein>
    <recommendedName>
        <fullName evidence="3">Outer membrane protein beta-barrel domain-containing protein</fullName>
    </recommendedName>
</protein>
<feature type="signal peptide" evidence="2">
    <location>
        <begin position="1"/>
        <end position="23"/>
    </location>
</feature>
<evidence type="ECO:0000256" key="2">
    <source>
        <dbReference type="SAM" id="SignalP"/>
    </source>
</evidence>
<dbReference type="Gene3D" id="2.40.160.20">
    <property type="match status" value="1"/>
</dbReference>
<dbReference type="EMBL" id="QEWR01000002">
    <property type="protein sequence ID" value="PWD85040.1"/>
    <property type="molecule type" value="Genomic_DNA"/>
</dbReference>
<comment type="caution">
    <text evidence="4">The sequence shown here is derived from an EMBL/GenBank/DDBJ whole genome shotgun (WGS) entry which is preliminary data.</text>
</comment>
<keyword evidence="5" id="KW-1185">Reference proteome</keyword>
<evidence type="ECO:0000313" key="4">
    <source>
        <dbReference type="EMBL" id="PWD85040.1"/>
    </source>
</evidence>
<evidence type="ECO:0000313" key="5">
    <source>
        <dbReference type="Proteomes" id="UP000244948"/>
    </source>
</evidence>
<keyword evidence="1 2" id="KW-0732">Signal</keyword>
<accession>A0A2U2APA1</accession>
<dbReference type="InterPro" id="IPR011250">
    <property type="entry name" value="OMP/PagP_B-barrel"/>
</dbReference>
<proteinExistence type="predicted"/>
<reference evidence="4 5" key="1">
    <citation type="journal article" date="2018" name="Genome Announc.">
        <title>Ignatzschineria cameli sp. nov., isolated from necrotic foot tissue of dromedaries (Camelus dromedarius) and associated maggots (Wohlfahrtia species) in Dubai.</title>
        <authorList>
            <person name="Tsang C.C."/>
            <person name="Tang J.Y."/>
            <person name="Fong J.Y."/>
            <person name="Kinne J."/>
            <person name="Lee H.H."/>
            <person name="Joseph M."/>
            <person name="Jose S."/>
            <person name="Schuster R.K."/>
            <person name="Tang Y."/>
            <person name="Sivakumar S."/>
            <person name="Chen J.H."/>
            <person name="Teng J.L."/>
            <person name="Lau S.K."/>
            <person name="Wernery U."/>
            <person name="Woo P.C."/>
        </authorList>
    </citation>
    <scope>NUCLEOTIDE SEQUENCE [LARGE SCALE GENOMIC DNA]</scope>
    <source>
        <strain evidence="4 5">KCTC 22643</strain>
    </source>
</reference>
<dbReference type="SUPFAM" id="SSF56925">
    <property type="entry name" value="OMPA-like"/>
    <property type="match status" value="1"/>
</dbReference>
<organism evidence="4 5">
    <name type="scientific">Ignatzschineria indica</name>
    <dbReference type="NCBI Taxonomy" id="472583"/>
    <lineage>
        <taxon>Bacteria</taxon>
        <taxon>Pseudomonadati</taxon>
        <taxon>Pseudomonadota</taxon>
        <taxon>Gammaproteobacteria</taxon>
        <taxon>Cardiobacteriales</taxon>
        <taxon>Ignatzschineriaceae</taxon>
        <taxon>Ignatzschineria</taxon>
    </lineage>
</organism>
<sequence length="279" mass="31627">MQNMKMRSLFAVILLGFSPYSMAEVEKGFYIGANALGVRQDVKKMEGFPFDNQRDTNQNSAKKSFLNGSLSIGYQWNSAFRSELEYLFPHSQRHQGRASHLAGDSYQGVKTQRLMWNNYLSTPLGDALSFYGMAGVGIAQVTTSGRSLGQMYAKNRQYNFAWNVGFGLSYQPFDNTYIDFGIRHVNLGKARSGRSGNGARLKGKIASNEVVLGLRYVLGELYQEELREDIYADHVTEDLKESFERAQANSHSFRAYVEENRMRLPDEMSRSPKKIDVID</sequence>
<dbReference type="AlphaFoldDB" id="A0A2U2APA1"/>
<evidence type="ECO:0000259" key="3">
    <source>
        <dbReference type="Pfam" id="PF13505"/>
    </source>
</evidence>
<dbReference type="InterPro" id="IPR027385">
    <property type="entry name" value="Beta-barrel_OMP"/>
</dbReference>
<dbReference type="Proteomes" id="UP000244948">
    <property type="component" value="Unassembled WGS sequence"/>
</dbReference>
<name>A0A2U2APA1_9GAMM</name>
<feature type="domain" description="Outer membrane protein beta-barrel" evidence="3">
    <location>
        <begin position="11"/>
        <end position="197"/>
    </location>
</feature>
<feature type="chain" id="PRO_5015446464" description="Outer membrane protein beta-barrel domain-containing protein" evidence="2">
    <location>
        <begin position="24"/>
        <end position="279"/>
    </location>
</feature>
<evidence type="ECO:0000256" key="1">
    <source>
        <dbReference type="ARBA" id="ARBA00022729"/>
    </source>
</evidence>
<gene>
    <name evidence="4" type="ORF">DC082_05850</name>
</gene>